<dbReference type="EMBL" id="AZFH01000166">
    <property type="protein sequence ID" value="KRL77558.1"/>
    <property type="molecule type" value="Genomic_DNA"/>
</dbReference>
<dbReference type="Pfam" id="PF02080">
    <property type="entry name" value="TrkA_C"/>
    <property type="match status" value="1"/>
</dbReference>
<dbReference type="PANTHER" id="PTHR43833">
    <property type="entry name" value="POTASSIUM CHANNEL PROTEIN 2-RELATED-RELATED"/>
    <property type="match status" value="1"/>
</dbReference>
<dbReference type="Proteomes" id="UP000051048">
    <property type="component" value="Unassembled WGS sequence"/>
</dbReference>
<dbReference type="PATRIC" id="fig|1423740.3.peg.1386"/>
<dbReference type="GO" id="GO:0008324">
    <property type="term" value="F:monoatomic cation transmembrane transporter activity"/>
    <property type="evidence" value="ECO:0007669"/>
    <property type="project" value="InterPro"/>
</dbReference>
<dbReference type="Pfam" id="PF02254">
    <property type="entry name" value="TrkA_N"/>
    <property type="match status" value="1"/>
</dbReference>
<evidence type="ECO:0000313" key="4">
    <source>
        <dbReference type="Proteomes" id="UP000051048"/>
    </source>
</evidence>
<organism evidence="3 4">
    <name type="scientific">Ligilactobacillus equi DSM 15833 = JCM 10991</name>
    <dbReference type="NCBI Taxonomy" id="1423740"/>
    <lineage>
        <taxon>Bacteria</taxon>
        <taxon>Bacillati</taxon>
        <taxon>Bacillota</taxon>
        <taxon>Bacilli</taxon>
        <taxon>Lactobacillales</taxon>
        <taxon>Lactobacillaceae</taxon>
        <taxon>Ligilactobacillus</taxon>
    </lineage>
</organism>
<dbReference type="OrthoDB" id="9776294at2"/>
<dbReference type="Gene3D" id="3.40.50.720">
    <property type="entry name" value="NAD(P)-binding Rossmann-like Domain"/>
    <property type="match status" value="1"/>
</dbReference>
<dbReference type="InterPro" id="IPR050721">
    <property type="entry name" value="Trk_Ktr_HKT_K-transport"/>
</dbReference>
<protein>
    <submittedName>
        <fullName evidence="3">TrkA domain-containing protein</fullName>
    </submittedName>
</protein>
<dbReference type="SUPFAM" id="SSF51735">
    <property type="entry name" value="NAD(P)-binding Rossmann-fold domains"/>
    <property type="match status" value="1"/>
</dbReference>
<sequence length="225" mass="25514">MAKESYAVIGLGQFGTAICESLLEAGQDVLIVDHNEEVINDFAGKVLRAVIADAEDEEALRDLSIGDFDHVYISIGRNVEASIMATLIVKELGAKHIISRAENERHAKVLDRIGADLVVRPEKDIAERIVYQQLHPNITNYLQLSKMLTLADVVVRNKDFFYKTLEQLDLTNRFGVNVILIISRDEKRVNQRPHAQDVIHPYDRITVVGRIENIERLEEYLKKGK</sequence>
<dbReference type="PROSITE" id="PS51202">
    <property type="entry name" value="RCK_C"/>
    <property type="match status" value="1"/>
</dbReference>
<comment type="caution">
    <text evidence="3">The sequence shown here is derived from an EMBL/GenBank/DDBJ whole genome shotgun (WGS) entry which is preliminary data.</text>
</comment>
<dbReference type="RefSeq" id="WP_035190819.1">
    <property type="nucleotide sequence ID" value="NZ_AZFH01000166.1"/>
</dbReference>
<evidence type="ECO:0000313" key="3">
    <source>
        <dbReference type="EMBL" id="KRL77558.1"/>
    </source>
</evidence>
<dbReference type="PROSITE" id="PS51201">
    <property type="entry name" value="RCK_N"/>
    <property type="match status" value="1"/>
</dbReference>
<reference evidence="3 4" key="1">
    <citation type="journal article" date="2015" name="Genome Announc.">
        <title>Expanding the biotechnology potential of lactobacilli through comparative genomics of 213 strains and associated genera.</title>
        <authorList>
            <person name="Sun Z."/>
            <person name="Harris H.M."/>
            <person name="McCann A."/>
            <person name="Guo C."/>
            <person name="Argimon S."/>
            <person name="Zhang W."/>
            <person name="Yang X."/>
            <person name="Jeffery I.B."/>
            <person name="Cooney J.C."/>
            <person name="Kagawa T.F."/>
            <person name="Liu W."/>
            <person name="Song Y."/>
            <person name="Salvetti E."/>
            <person name="Wrobel A."/>
            <person name="Rasinkangas P."/>
            <person name="Parkhill J."/>
            <person name="Rea M.C."/>
            <person name="O'Sullivan O."/>
            <person name="Ritari J."/>
            <person name="Douillard F.P."/>
            <person name="Paul Ross R."/>
            <person name="Yang R."/>
            <person name="Briner A.E."/>
            <person name="Felis G.E."/>
            <person name="de Vos W.M."/>
            <person name="Barrangou R."/>
            <person name="Klaenhammer T.R."/>
            <person name="Caufield P.W."/>
            <person name="Cui Y."/>
            <person name="Zhang H."/>
            <person name="O'Toole P.W."/>
        </authorList>
    </citation>
    <scope>NUCLEOTIDE SEQUENCE [LARGE SCALE GENOMIC DNA]</scope>
    <source>
        <strain evidence="3 4">DSM 15833</strain>
    </source>
</reference>
<name>A0A0R1T7J7_9LACO</name>
<accession>A0A0R1T7J7</accession>
<dbReference type="InterPro" id="IPR006037">
    <property type="entry name" value="RCK_C"/>
</dbReference>
<evidence type="ECO:0000259" key="2">
    <source>
        <dbReference type="PROSITE" id="PS51202"/>
    </source>
</evidence>
<evidence type="ECO:0000259" key="1">
    <source>
        <dbReference type="PROSITE" id="PS51201"/>
    </source>
</evidence>
<dbReference type="InterPro" id="IPR036291">
    <property type="entry name" value="NAD(P)-bd_dom_sf"/>
</dbReference>
<proteinExistence type="predicted"/>
<dbReference type="PANTHER" id="PTHR43833:SF7">
    <property type="entry name" value="KTR SYSTEM POTASSIUM UPTAKE PROTEIN C"/>
    <property type="match status" value="1"/>
</dbReference>
<dbReference type="STRING" id="1423740.FC36_GL001285"/>
<feature type="domain" description="RCK N-terminal" evidence="1">
    <location>
        <begin position="3"/>
        <end position="119"/>
    </location>
</feature>
<dbReference type="AlphaFoldDB" id="A0A0R1T7J7"/>
<dbReference type="Gene3D" id="3.30.70.1450">
    <property type="entry name" value="Regulator of K+ conductance, C-terminal domain"/>
    <property type="match status" value="1"/>
</dbReference>
<gene>
    <name evidence="3" type="ORF">FC36_GL001285</name>
</gene>
<dbReference type="InterPro" id="IPR036721">
    <property type="entry name" value="RCK_C_sf"/>
</dbReference>
<dbReference type="GO" id="GO:0006813">
    <property type="term" value="P:potassium ion transport"/>
    <property type="evidence" value="ECO:0007669"/>
    <property type="project" value="InterPro"/>
</dbReference>
<dbReference type="InterPro" id="IPR003148">
    <property type="entry name" value="RCK_N"/>
</dbReference>
<dbReference type="SUPFAM" id="SSF116726">
    <property type="entry name" value="TrkA C-terminal domain-like"/>
    <property type="match status" value="1"/>
</dbReference>
<feature type="domain" description="RCK C-terminal" evidence="2">
    <location>
        <begin position="136"/>
        <end position="223"/>
    </location>
</feature>